<dbReference type="SMART" id="SM01400">
    <property type="entry name" value="Pribosyltran_N"/>
    <property type="match status" value="1"/>
</dbReference>
<gene>
    <name evidence="4" type="ORF">HID58_064542</name>
</gene>
<accession>A0ABQ7ZAN3</accession>
<dbReference type="EMBL" id="JAGKQM010000015">
    <property type="protein sequence ID" value="KAH0877148.1"/>
    <property type="molecule type" value="Genomic_DNA"/>
</dbReference>
<comment type="caution">
    <text evidence="4">The sequence shown here is derived from an EMBL/GenBank/DDBJ whole genome shotgun (WGS) entry which is preliminary data.</text>
</comment>
<dbReference type="InterPro" id="IPR000836">
    <property type="entry name" value="PRTase_dom"/>
</dbReference>
<evidence type="ECO:0000259" key="3">
    <source>
        <dbReference type="Pfam" id="PF00156"/>
    </source>
</evidence>
<dbReference type="CDD" id="cd06223">
    <property type="entry name" value="PRTases_typeI"/>
    <property type="match status" value="1"/>
</dbReference>
<feature type="region of interest" description="Disordered" evidence="2">
    <location>
        <begin position="456"/>
        <end position="481"/>
    </location>
</feature>
<name>A0ABQ7ZAN3_BRANA</name>
<evidence type="ECO:0000313" key="5">
    <source>
        <dbReference type="Proteomes" id="UP000824890"/>
    </source>
</evidence>
<dbReference type="Pfam" id="PF00156">
    <property type="entry name" value="Pribosyltran"/>
    <property type="match status" value="1"/>
</dbReference>
<evidence type="ECO:0000256" key="1">
    <source>
        <dbReference type="ARBA" id="ARBA00006478"/>
    </source>
</evidence>
<dbReference type="SUPFAM" id="SSF53271">
    <property type="entry name" value="PRTase-like"/>
    <property type="match status" value="2"/>
</dbReference>
<protein>
    <recommendedName>
        <fullName evidence="3">Phosphoribosyltransferase domain-containing protein</fullName>
    </recommendedName>
</protein>
<dbReference type="InterPro" id="IPR029057">
    <property type="entry name" value="PRTase-like"/>
</dbReference>
<proteinExistence type="inferred from homology"/>
<sequence length="697" mass="76923">MVRSNRNKSNTFHNISAENFVFFDPSSSEMAAISPATATTAASLSLPQLSSSPSSLSSPFSLSFKTVAVGSRCVRCGVRSLENQSGHRSLDFLSNGDPISLINPNSSSSPISMSASASESGSKKFDDGFPNLFIQNAQGIRGQHVAFLASFSSPAVIFEQLSVIYALPKLFVSSFTLVLPFFPTGTSERMEDEGDVATAFTLARILSNIPASRGGPTSLVTFDIHALQERFYFGDTILPCFESGIPLLKNRLQALPDSDNISIAFPDDGAWKRFHKQLQHYPTIVCNKVRMGDKRIVRIKEGDAEGRHVVIVDDLVQSGGTLIECQKVLAAHGAAKISAYVTHGIFPKSSWKRFKLDTKGDPAEGFSYFWITDSCGLTVKEVMNKPPFEVLSLAGSIASALQTNPTGNNLWVCENLIYELWCIVSFEAFAIPEENPIIHTLTRKFRGVANFLAPLPERSSSDQSNPRLSRSRSPDLGLNQSCVAASDTREAEIRARSWNSTTMEEKDSCNDPEEEEEEMDARNIAMHPETWLDFPLDPEEDLDGNLHSLIGSAASYQKSLAPRLAALRIELCPCHMTVMEARALWMKELQNQNNSTKTGRGDFFQEEIKPSTSSCYHHAPPEFLSPRIYAFEPPSIVYPDFQKTVRWSENVEFIDKAVIEEKPIQKIDKNILEGDDDISSLALKSKSTAKNTDQKGT</sequence>
<comment type="similarity">
    <text evidence="1">Belongs to the ribose-phosphate pyrophosphokinase family.</text>
</comment>
<dbReference type="PANTHER" id="PTHR10210:SF45">
    <property type="entry name" value="RIBOSE-PHOSPHATE PYROPHOSPHOKINASE 3, CHLOROPLASTIC"/>
    <property type="match status" value="1"/>
</dbReference>
<keyword evidence="5" id="KW-1185">Reference proteome</keyword>
<dbReference type="InterPro" id="IPR005946">
    <property type="entry name" value="Rib-P_diPkinase"/>
</dbReference>
<organism evidence="4 5">
    <name type="scientific">Brassica napus</name>
    <name type="common">Rape</name>
    <dbReference type="NCBI Taxonomy" id="3708"/>
    <lineage>
        <taxon>Eukaryota</taxon>
        <taxon>Viridiplantae</taxon>
        <taxon>Streptophyta</taxon>
        <taxon>Embryophyta</taxon>
        <taxon>Tracheophyta</taxon>
        <taxon>Spermatophyta</taxon>
        <taxon>Magnoliopsida</taxon>
        <taxon>eudicotyledons</taxon>
        <taxon>Gunneridae</taxon>
        <taxon>Pentapetalae</taxon>
        <taxon>rosids</taxon>
        <taxon>malvids</taxon>
        <taxon>Brassicales</taxon>
        <taxon>Brassicaceae</taxon>
        <taxon>Brassiceae</taxon>
        <taxon>Brassica</taxon>
    </lineage>
</organism>
<feature type="domain" description="Phosphoribosyltransferase" evidence="3">
    <location>
        <begin position="235"/>
        <end position="343"/>
    </location>
</feature>
<dbReference type="Proteomes" id="UP000824890">
    <property type="component" value="Unassembled WGS sequence"/>
</dbReference>
<feature type="region of interest" description="Disordered" evidence="2">
    <location>
        <begin position="498"/>
        <end position="518"/>
    </location>
</feature>
<dbReference type="Gene3D" id="3.40.50.2020">
    <property type="match status" value="2"/>
</dbReference>
<dbReference type="PANTHER" id="PTHR10210">
    <property type="entry name" value="RIBOSE-PHOSPHATE DIPHOSPHOKINASE FAMILY MEMBER"/>
    <property type="match status" value="1"/>
</dbReference>
<evidence type="ECO:0000256" key="2">
    <source>
        <dbReference type="SAM" id="MobiDB-lite"/>
    </source>
</evidence>
<reference evidence="4 5" key="1">
    <citation type="submission" date="2021-05" db="EMBL/GenBank/DDBJ databases">
        <title>Genome Assembly of Synthetic Allotetraploid Brassica napus Reveals Homoeologous Exchanges between Subgenomes.</title>
        <authorList>
            <person name="Davis J.T."/>
        </authorList>
    </citation>
    <scope>NUCLEOTIDE SEQUENCE [LARGE SCALE GENOMIC DNA]</scope>
    <source>
        <strain evidence="5">cv. Da-Ae</strain>
        <tissue evidence="4">Seedling</tissue>
    </source>
</reference>
<evidence type="ECO:0000313" key="4">
    <source>
        <dbReference type="EMBL" id="KAH0877148.1"/>
    </source>
</evidence>